<keyword evidence="7" id="KW-0539">Nucleus</keyword>
<feature type="domain" description="C2H2-type" evidence="9">
    <location>
        <begin position="137"/>
        <end position="165"/>
    </location>
</feature>
<evidence type="ECO:0000313" key="11">
    <source>
        <dbReference type="Proteomes" id="UP000814243"/>
    </source>
</evidence>
<feature type="domain" description="C2H2-type" evidence="9">
    <location>
        <begin position="165"/>
        <end position="193"/>
    </location>
</feature>
<dbReference type="GO" id="GO:0006357">
    <property type="term" value="P:regulation of transcription by RNA polymerase II"/>
    <property type="evidence" value="ECO:0007669"/>
    <property type="project" value="TreeGrafter"/>
</dbReference>
<evidence type="ECO:0000256" key="6">
    <source>
        <dbReference type="ARBA" id="ARBA00023125"/>
    </source>
</evidence>
<gene>
    <name evidence="10" type="ORF">HF086_000216</name>
</gene>
<reference evidence="10" key="1">
    <citation type="journal article" date="2021" name="G3 (Bethesda)">
        <title>Genome and transcriptome analysis of the beet armyworm Spodoptera exigua reveals targets for pest control. .</title>
        <authorList>
            <person name="Simon S."/>
            <person name="Breeschoten T."/>
            <person name="Jansen H.J."/>
            <person name="Dirks R.P."/>
            <person name="Schranz M.E."/>
            <person name="Ros V.I.D."/>
        </authorList>
    </citation>
    <scope>NUCLEOTIDE SEQUENCE</scope>
    <source>
        <strain evidence="10">TB_SE_WUR_2020</strain>
    </source>
</reference>
<evidence type="ECO:0000256" key="5">
    <source>
        <dbReference type="ARBA" id="ARBA00022833"/>
    </source>
</evidence>
<comment type="subcellular location">
    <subcellularLocation>
        <location evidence="1">Nucleus</location>
    </subcellularLocation>
</comment>
<comment type="caution">
    <text evidence="10">The sequence shown here is derived from an EMBL/GenBank/DDBJ whole genome shotgun (WGS) entry which is preliminary data.</text>
</comment>
<dbReference type="SMART" id="SM00355">
    <property type="entry name" value="ZnF_C2H2"/>
    <property type="match status" value="9"/>
</dbReference>
<dbReference type="PROSITE" id="PS50157">
    <property type="entry name" value="ZINC_FINGER_C2H2_2"/>
    <property type="match status" value="5"/>
</dbReference>
<dbReference type="InterPro" id="IPR036236">
    <property type="entry name" value="Znf_C2H2_sf"/>
</dbReference>
<dbReference type="PANTHER" id="PTHR24390:SF159">
    <property type="entry name" value="GROWTH FACTOR INDEPENDENT 1 TRANSCRIPTIONAL REPRESSOR"/>
    <property type="match status" value="1"/>
</dbReference>
<dbReference type="FunFam" id="3.30.160.60:FF:000100">
    <property type="entry name" value="Zinc finger 45-like"/>
    <property type="match status" value="1"/>
</dbReference>
<dbReference type="Proteomes" id="UP000814243">
    <property type="component" value="Unassembled WGS sequence"/>
</dbReference>
<keyword evidence="3" id="KW-0677">Repeat</keyword>
<dbReference type="GO" id="GO:0000978">
    <property type="term" value="F:RNA polymerase II cis-regulatory region sequence-specific DNA binding"/>
    <property type="evidence" value="ECO:0007669"/>
    <property type="project" value="TreeGrafter"/>
</dbReference>
<feature type="domain" description="C2H2-type" evidence="9">
    <location>
        <begin position="231"/>
        <end position="258"/>
    </location>
</feature>
<evidence type="ECO:0000256" key="1">
    <source>
        <dbReference type="ARBA" id="ARBA00004123"/>
    </source>
</evidence>
<dbReference type="FunFam" id="3.30.160.60:FF:000446">
    <property type="entry name" value="Zinc finger protein"/>
    <property type="match status" value="1"/>
</dbReference>
<name>A0A922MEU1_SPOEX</name>
<evidence type="ECO:0000256" key="2">
    <source>
        <dbReference type="ARBA" id="ARBA00022723"/>
    </source>
</evidence>
<sequence>MKSQVKLWNTPDYVYNCGRKHNDNNSVKKDKICTEKEINLLKNQNISTFLCGLCSHSFQKTQDVFKHLNEHWDNNDLACQLCDFVGIDLAAIAAHRYYHYPREGKVHYFCHICRHKLLSLMSLHFHYRKIHLGKAGGYCAQCNKEFHGLTFWKRHERKKHSAPKYICDICGKGYSFKYSIKDHMINSHLGIKQHICDICGNCFKTKKYLKAFTNSNALTMHMVTHSDERPFSCDICGASYKYKSHAKVHMLRHSGFLPHKCSQCTKAFATTTQLKVHSSVHTGVRRHACIAQNCVKTFHSKKLMFAHLQSRHKNENLEQK</sequence>
<feature type="domain" description="C2H2-type" evidence="9">
    <location>
        <begin position="259"/>
        <end position="286"/>
    </location>
</feature>
<dbReference type="PROSITE" id="PS00028">
    <property type="entry name" value="ZINC_FINGER_C2H2_1"/>
    <property type="match status" value="7"/>
</dbReference>
<feature type="domain" description="C2H2-type" evidence="9">
    <location>
        <begin position="203"/>
        <end position="230"/>
    </location>
</feature>
<dbReference type="Pfam" id="PF00096">
    <property type="entry name" value="zf-C2H2"/>
    <property type="match status" value="3"/>
</dbReference>
<keyword evidence="5" id="KW-0862">Zinc</keyword>
<evidence type="ECO:0000259" key="9">
    <source>
        <dbReference type="PROSITE" id="PS50157"/>
    </source>
</evidence>
<evidence type="ECO:0000256" key="7">
    <source>
        <dbReference type="ARBA" id="ARBA00023242"/>
    </source>
</evidence>
<keyword evidence="6" id="KW-0238">DNA-binding</keyword>
<dbReference type="EMBL" id="JACEFF010000560">
    <property type="protein sequence ID" value="KAH9635366.1"/>
    <property type="molecule type" value="Genomic_DNA"/>
</dbReference>
<dbReference type="AlphaFoldDB" id="A0A922MEU1"/>
<dbReference type="GO" id="GO:0003700">
    <property type="term" value="F:DNA-binding transcription factor activity"/>
    <property type="evidence" value="ECO:0007669"/>
    <property type="project" value="TreeGrafter"/>
</dbReference>
<evidence type="ECO:0000256" key="3">
    <source>
        <dbReference type="ARBA" id="ARBA00022737"/>
    </source>
</evidence>
<keyword evidence="2" id="KW-0479">Metal-binding</keyword>
<dbReference type="GO" id="GO:0008270">
    <property type="term" value="F:zinc ion binding"/>
    <property type="evidence" value="ECO:0007669"/>
    <property type="project" value="UniProtKB-KW"/>
</dbReference>
<organism evidence="10 11">
    <name type="scientific">Spodoptera exigua</name>
    <name type="common">Beet armyworm</name>
    <name type="synonym">Noctua fulgens</name>
    <dbReference type="NCBI Taxonomy" id="7107"/>
    <lineage>
        <taxon>Eukaryota</taxon>
        <taxon>Metazoa</taxon>
        <taxon>Ecdysozoa</taxon>
        <taxon>Arthropoda</taxon>
        <taxon>Hexapoda</taxon>
        <taxon>Insecta</taxon>
        <taxon>Pterygota</taxon>
        <taxon>Neoptera</taxon>
        <taxon>Endopterygota</taxon>
        <taxon>Lepidoptera</taxon>
        <taxon>Glossata</taxon>
        <taxon>Ditrysia</taxon>
        <taxon>Noctuoidea</taxon>
        <taxon>Noctuidae</taxon>
        <taxon>Amphipyrinae</taxon>
        <taxon>Spodoptera</taxon>
    </lineage>
</organism>
<evidence type="ECO:0000313" key="10">
    <source>
        <dbReference type="EMBL" id="KAH9635366.1"/>
    </source>
</evidence>
<accession>A0A922MEU1</accession>
<protein>
    <recommendedName>
        <fullName evidence="9">C2H2-type domain-containing protein</fullName>
    </recommendedName>
</protein>
<keyword evidence="4 8" id="KW-0863">Zinc-finger</keyword>
<dbReference type="PANTHER" id="PTHR24390">
    <property type="entry name" value="ZINC FINGER PROTEIN"/>
    <property type="match status" value="1"/>
</dbReference>
<proteinExistence type="predicted"/>
<dbReference type="InterPro" id="IPR013087">
    <property type="entry name" value="Znf_C2H2_type"/>
</dbReference>
<dbReference type="GO" id="GO:0005634">
    <property type="term" value="C:nucleus"/>
    <property type="evidence" value="ECO:0007669"/>
    <property type="project" value="UniProtKB-SubCell"/>
</dbReference>
<dbReference type="Gene3D" id="3.30.160.60">
    <property type="entry name" value="Classic Zinc Finger"/>
    <property type="match status" value="4"/>
</dbReference>
<evidence type="ECO:0000256" key="4">
    <source>
        <dbReference type="ARBA" id="ARBA00022771"/>
    </source>
</evidence>
<dbReference type="SUPFAM" id="SSF57667">
    <property type="entry name" value="beta-beta-alpha zinc fingers"/>
    <property type="match status" value="3"/>
</dbReference>
<evidence type="ECO:0000256" key="8">
    <source>
        <dbReference type="PROSITE-ProRule" id="PRU00042"/>
    </source>
</evidence>